<dbReference type="PROSITE" id="PS00141">
    <property type="entry name" value="ASP_PROTEASE"/>
    <property type="match status" value="1"/>
</dbReference>
<keyword evidence="4" id="KW-0548">Nucleotidyltransferase</keyword>
<dbReference type="InterPro" id="IPR001969">
    <property type="entry name" value="Aspartic_peptidase_AS"/>
</dbReference>
<feature type="region of interest" description="Disordered" evidence="18">
    <location>
        <begin position="414"/>
        <end position="479"/>
    </location>
</feature>
<keyword evidence="14" id="KW-0238">DNA-binding</keyword>
<evidence type="ECO:0000256" key="3">
    <source>
        <dbReference type="ARBA" id="ARBA00022679"/>
    </source>
</evidence>
<name>A0ABQ5HZ40_9ASTR</name>
<dbReference type="InterPro" id="IPR005162">
    <property type="entry name" value="Retrotrans_gag_dom"/>
</dbReference>
<dbReference type="Pfam" id="PF03732">
    <property type="entry name" value="Retrotrans_gag"/>
    <property type="match status" value="1"/>
</dbReference>
<evidence type="ECO:0000256" key="12">
    <source>
        <dbReference type="ARBA" id="ARBA00022918"/>
    </source>
</evidence>
<feature type="coiled-coil region" evidence="17">
    <location>
        <begin position="1797"/>
        <end position="1854"/>
    </location>
</feature>
<keyword evidence="2" id="KW-0645">Protease</keyword>
<feature type="domain" description="Integrase catalytic" evidence="20">
    <location>
        <begin position="1215"/>
        <end position="1378"/>
    </location>
</feature>
<dbReference type="SMART" id="SM00343">
    <property type="entry name" value="ZnF_C2HC"/>
    <property type="match status" value="2"/>
</dbReference>
<gene>
    <name evidence="21" type="ORF">Tco_1081283</name>
</gene>
<dbReference type="GO" id="GO:0003964">
    <property type="term" value="F:RNA-directed DNA polymerase activity"/>
    <property type="evidence" value="ECO:0007669"/>
    <property type="project" value="UniProtKB-KW"/>
</dbReference>
<dbReference type="InterPro" id="IPR043502">
    <property type="entry name" value="DNA/RNA_pol_sf"/>
</dbReference>
<evidence type="ECO:0000256" key="2">
    <source>
        <dbReference type="ARBA" id="ARBA00022670"/>
    </source>
</evidence>
<dbReference type="InterPro" id="IPR041373">
    <property type="entry name" value="RT_RNaseH"/>
</dbReference>
<evidence type="ECO:0000256" key="15">
    <source>
        <dbReference type="ARBA" id="ARBA00023172"/>
    </source>
</evidence>
<dbReference type="CDD" id="cd09274">
    <property type="entry name" value="RNase_HI_RT_Ty3"/>
    <property type="match status" value="1"/>
</dbReference>
<dbReference type="Pfam" id="PF00078">
    <property type="entry name" value="RVT_1"/>
    <property type="match status" value="1"/>
</dbReference>
<evidence type="ECO:0000256" key="7">
    <source>
        <dbReference type="ARBA" id="ARBA00022750"/>
    </source>
</evidence>
<dbReference type="PANTHER" id="PTHR37984:SF5">
    <property type="entry name" value="PROTEIN NYNRIN-LIKE"/>
    <property type="match status" value="1"/>
</dbReference>
<evidence type="ECO:0000259" key="20">
    <source>
        <dbReference type="PROSITE" id="PS50994"/>
    </source>
</evidence>
<dbReference type="Gene3D" id="2.40.70.10">
    <property type="entry name" value="Acid Proteases"/>
    <property type="match status" value="1"/>
</dbReference>
<dbReference type="Gene3D" id="4.10.60.10">
    <property type="entry name" value="Zinc finger, CCHC-type"/>
    <property type="match status" value="1"/>
</dbReference>
<keyword evidence="7" id="KW-0064">Aspartyl protease</keyword>
<dbReference type="Pfam" id="PF17921">
    <property type="entry name" value="Integrase_H2C2"/>
    <property type="match status" value="1"/>
</dbReference>
<dbReference type="InterPro" id="IPR036397">
    <property type="entry name" value="RNaseH_sf"/>
</dbReference>
<feature type="domain" description="CCHC-type" evidence="19">
    <location>
        <begin position="483"/>
        <end position="498"/>
    </location>
</feature>
<accession>A0ABQ5HZ40</accession>
<feature type="coiled-coil region" evidence="17">
    <location>
        <begin position="129"/>
        <end position="163"/>
    </location>
</feature>
<evidence type="ECO:0000259" key="19">
    <source>
        <dbReference type="PROSITE" id="PS50158"/>
    </source>
</evidence>
<feature type="region of interest" description="Disordered" evidence="18">
    <location>
        <begin position="1944"/>
        <end position="1982"/>
    </location>
</feature>
<dbReference type="PROSITE" id="PS50158">
    <property type="entry name" value="ZF_CCHC"/>
    <property type="match status" value="2"/>
</dbReference>
<keyword evidence="10" id="KW-0460">Magnesium</keyword>
<evidence type="ECO:0000313" key="22">
    <source>
        <dbReference type="Proteomes" id="UP001151760"/>
    </source>
</evidence>
<dbReference type="SUPFAM" id="SSF50630">
    <property type="entry name" value="Acid proteases"/>
    <property type="match status" value="1"/>
</dbReference>
<reference evidence="21" key="1">
    <citation type="journal article" date="2022" name="Int. J. Mol. Sci.">
        <title>Draft Genome of Tanacetum Coccineum: Genomic Comparison of Closely Related Tanacetum-Family Plants.</title>
        <authorList>
            <person name="Yamashiro T."/>
            <person name="Shiraishi A."/>
            <person name="Nakayama K."/>
            <person name="Satake H."/>
        </authorList>
    </citation>
    <scope>NUCLEOTIDE SEQUENCE</scope>
</reference>
<keyword evidence="12 21" id="KW-0695">RNA-directed DNA polymerase</keyword>
<evidence type="ECO:0000256" key="10">
    <source>
        <dbReference type="ARBA" id="ARBA00022842"/>
    </source>
</evidence>
<evidence type="ECO:0000256" key="17">
    <source>
        <dbReference type="SAM" id="Coils"/>
    </source>
</evidence>
<dbReference type="CDD" id="cd00303">
    <property type="entry name" value="retropepsin_like"/>
    <property type="match status" value="1"/>
</dbReference>
<keyword evidence="11" id="KW-0229">DNA integration</keyword>
<keyword evidence="6" id="KW-0479">Metal-binding</keyword>
<protein>
    <recommendedName>
        <fullName evidence="1">RNA-directed DNA polymerase</fullName>
        <ecNumber evidence="1">2.7.7.49</ecNumber>
    </recommendedName>
</protein>
<dbReference type="EMBL" id="BQNB010020109">
    <property type="protein sequence ID" value="GJT92438.1"/>
    <property type="molecule type" value="Genomic_DNA"/>
</dbReference>
<evidence type="ECO:0000256" key="14">
    <source>
        <dbReference type="ARBA" id="ARBA00023125"/>
    </source>
</evidence>
<evidence type="ECO:0000256" key="6">
    <source>
        <dbReference type="ARBA" id="ARBA00022723"/>
    </source>
</evidence>
<feature type="compositionally biased region" description="Polar residues" evidence="18">
    <location>
        <begin position="2094"/>
        <end position="2106"/>
    </location>
</feature>
<feature type="compositionally biased region" description="Low complexity" evidence="18">
    <location>
        <begin position="459"/>
        <end position="477"/>
    </location>
</feature>
<evidence type="ECO:0000256" key="13">
    <source>
        <dbReference type="ARBA" id="ARBA00022932"/>
    </source>
</evidence>
<dbReference type="SUPFAM" id="SSF56672">
    <property type="entry name" value="DNA/RNA polymerases"/>
    <property type="match status" value="1"/>
</dbReference>
<dbReference type="Gene3D" id="3.10.10.10">
    <property type="entry name" value="HIV Type 1 Reverse Transcriptase, subunit A, domain 1"/>
    <property type="match status" value="1"/>
</dbReference>
<reference evidence="21" key="2">
    <citation type="submission" date="2022-01" db="EMBL/GenBank/DDBJ databases">
        <authorList>
            <person name="Yamashiro T."/>
            <person name="Shiraishi A."/>
            <person name="Satake H."/>
            <person name="Nakayama K."/>
        </authorList>
    </citation>
    <scope>NUCLEOTIDE SEQUENCE</scope>
</reference>
<evidence type="ECO:0000256" key="8">
    <source>
        <dbReference type="ARBA" id="ARBA00022759"/>
    </source>
</evidence>
<dbReference type="CDD" id="cd01647">
    <property type="entry name" value="RT_LTR"/>
    <property type="match status" value="1"/>
</dbReference>
<dbReference type="Pfam" id="PF17917">
    <property type="entry name" value="RT_RNaseH"/>
    <property type="match status" value="1"/>
</dbReference>
<keyword evidence="9" id="KW-0378">Hydrolase</keyword>
<dbReference type="Pfam" id="PF24626">
    <property type="entry name" value="SH3_Tf2-1"/>
    <property type="match status" value="1"/>
</dbReference>
<dbReference type="Gene3D" id="1.10.340.70">
    <property type="match status" value="1"/>
</dbReference>
<dbReference type="InterPro" id="IPR012337">
    <property type="entry name" value="RNaseH-like_sf"/>
</dbReference>
<dbReference type="SUPFAM" id="SSF57756">
    <property type="entry name" value="Retrovirus zinc finger-like domains"/>
    <property type="match status" value="2"/>
</dbReference>
<feature type="compositionally biased region" description="Pro residues" evidence="18">
    <location>
        <begin position="19"/>
        <end position="30"/>
    </location>
</feature>
<evidence type="ECO:0000256" key="9">
    <source>
        <dbReference type="ARBA" id="ARBA00022801"/>
    </source>
</evidence>
<sequence>MAQMRAAAPSTYHPLLPSGTPPLLPIPLPTPSTSRRADIPEADTPPRKRLLLTAPRPGCEVGESSAAAAARQPGPTMARRVDCSSVDTVETRVRDTERRMMAALEVVNLRVSYQVDVRSRESSEFYSRHHDAQKDRATVRAEIEVLRRERLAYEQESMETRQALARSEAYSRALEARITVLETQARRHEWQRQDADDHATRHIMRIQALEAGARDDTLEDTGSSAYGVAAAMAEAEASRVRNGYDSNGSGPRPAQAVRECSYSEFLKCKPLDFKGTEGVVGLTRWFEKMESVFSISNCTASCQVKFATCTLQDDALTWWNAHVKTTTPEAAHAMPWATLKKMMTDKYCPRGEIKKIETEMWNLKVKGTDVVAYNRRFQQLALMCARMFPEEVDKIEKYIGGLPDMILGSAEKKRKYDDLSKNNQNQQQQNKRQNTGQAYTAGNSDRKPYAGSKPISRPANANNNNRNNNNRNNNNNNQKGNGCYECGAQGHFKRNCPKLKNNDRGNQAGNDKAPAKVYVVGNAGANPDNVVAGTFLLNNRYAYILFDTGADRSFVSTAFSSQIDITSSTLDHYYDVELADGRIIGLNTILSGYTLNFLNHPFNINLMPVELGSFDAIIGMDWLAKYQAVIVCAEKIVRIPWGNETLIIHGDGSNQGNVTRLNIISCTKTQKYMQKGFPIFLAHVTAKEVEDKSEKKRLEDVPIWSFKLIWYLGAAPAARAPYRLAPSEMKELSEQLKELSNKGFIRPSSSPWGAPVLFVKKKDGSFRMCMTSGLNKLTVKNRYPLPRIDDLFDQLQGSSVYSKIDLRSGYHQLRVREEDILKTAFRTRYGHYEFQVMPFGLTNAPAVFMDLMNRFLGHVIDSQGIHVDPAKIESIKDWASPKSPTEIRQFLGLAGYYRRFIEGFSKIAKPMTKLTQKKVKFEWGDKQEAAFQLLKQKLCSAPILALPEGSEDFIAYCDASKKGLGAVLMQREKVIAYASRQLKIHEKNYTTHDLELGAVVFALKIWRHYLYGTKCTVFTDHKSLQHILNQKELNMRQRRWLELLSDYDCEIRYHPGKANVVADALSRKERDQPLRVRALVMTIGLDLPKQILNAQTEARKPENIKNEDVGGMLLENAKDPEKVRTEKLEPRADGTLCFNGRSWLPCYDDLRTVIMHESHKSKYSIHPGSDKMYQDMKKLYWWPNMKADIATYVSKCLTCAKVKAEHQRPSGLLVQPKIPEWKWDNITMDFVTKLPKTSQGYDTIWVIVDRLTKSAIFTPMRETDPLDKLARMYLKEVVTRHGIPVSIICDRDPRFASNFWRSLQNALGTNLDMSTAYHPQTDGQSERTIQTLKDMLRACAIDFGKGWVNHLPLVEFSYNNSYHASIKAAPFEALYGRKCRSPVCWTEVGEAQILGPELIQETTEKIIQIKQRMQAARDRQKSYADLKRKPMEFQVGDKVMLKVSPWKGVVRFGKRGKLNPRYVGPFKVIERVGEVAYKLELPEELSRVHNTFHVSNLKKCHADEPLAVPLDGLHLDDKLHFVEEPLEIVGREVKRLKRSRIPLVKVRWNSKRGPEFTWEREDQFKKKYPHLFTKTTPSSSAAYDLFGIDLRVGWSIGTRCQEYIGDTFGYHAKDLDVYEEVIKKDSKTVKSKKEQSRSIALKARKESSDDDSSTSDSEDEEYAMVVRDFKKFFKRRGRFVRQPHEERKSFQRNKDDKNGKGERKCFKCGDPNHLVGECPKLSRYQNQKAFVGGSWSDSDEDEEEKTNDEKCLMAKASNEVLSETEYFSDDLSSLDENDLDSEYSRLCKLGLKVMAKNKTLKQAKIELENEALELKDKLSRLEKGKEVIEECKLCQDLKLENEKLRKEISRLNQFNDSSHSLKKIISSQKTSGDKSGLGFNFTKGSPSETKQVKFVKAQEVESKEKLIESNPNSKPKFILINNTKIPIASDDEVKRFYKPSLKPGVGFTKPTMRSKTPPPRRKENFHPRSKTPQPRRDQGMNEGYSKSLKEQYNLAYFFVKRIECARANPTANLPYGMFLTRLYRHIMEAYPPFRTMAFMHIALIRVYASIVFKNKLDGPEVMWQRPRHSVSSSSSHHHGTSSHQHDDDDDVETSRASTPSPTTYLNSLDPLNYQNYQMPSASEQTDETLFERQTTLLNQTQEMHKEMRGGFKSFGKALKGVFSKKKK</sequence>
<dbReference type="Gene3D" id="3.10.20.370">
    <property type="match status" value="1"/>
</dbReference>
<feature type="region of interest" description="Disordered" evidence="18">
    <location>
        <begin position="1633"/>
        <end position="1658"/>
    </location>
</feature>
<evidence type="ECO:0000256" key="4">
    <source>
        <dbReference type="ARBA" id="ARBA00022695"/>
    </source>
</evidence>
<keyword evidence="16" id="KW-0862">Zinc</keyword>
<evidence type="ECO:0000313" key="21">
    <source>
        <dbReference type="EMBL" id="GJT92438.1"/>
    </source>
</evidence>
<dbReference type="Proteomes" id="UP001151760">
    <property type="component" value="Unassembled WGS sequence"/>
</dbReference>
<dbReference type="InterPro" id="IPR041588">
    <property type="entry name" value="Integrase_H2C2"/>
</dbReference>
<organism evidence="21 22">
    <name type="scientific">Tanacetum coccineum</name>
    <dbReference type="NCBI Taxonomy" id="301880"/>
    <lineage>
        <taxon>Eukaryota</taxon>
        <taxon>Viridiplantae</taxon>
        <taxon>Streptophyta</taxon>
        <taxon>Embryophyta</taxon>
        <taxon>Tracheophyta</taxon>
        <taxon>Spermatophyta</taxon>
        <taxon>Magnoliopsida</taxon>
        <taxon>eudicotyledons</taxon>
        <taxon>Gunneridae</taxon>
        <taxon>Pentapetalae</taxon>
        <taxon>asterids</taxon>
        <taxon>campanulids</taxon>
        <taxon>Asterales</taxon>
        <taxon>Asteraceae</taxon>
        <taxon>Asteroideae</taxon>
        <taxon>Anthemideae</taxon>
        <taxon>Anthemidinae</taxon>
        <taxon>Tanacetum</taxon>
    </lineage>
</organism>
<feature type="region of interest" description="Disordered" evidence="18">
    <location>
        <begin position="1683"/>
        <end position="1703"/>
    </location>
</feature>
<dbReference type="InterPro" id="IPR021109">
    <property type="entry name" value="Peptidase_aspartic_dom_sf"/>
</dbReference>
<dbReference type="InterPro" id="IPR001584">
    <property type="entry name" value="Integrase_cat-core"/>
</dbReference>
<keyword evidence="15" id="KW-0233">DNA recombination</keyword>
<dbReference type="InterPro" id="IPR050951">
    <property type="entry name" value="Retrovirus_Pol_polyprotein"/>
</dbReference>
<keyword evidence="17" id="KW-0175">Coiled coil</keyword>
<keyword evidence="22" id="KW-1185">Reference proteome</keyword>
<comment type="caution">
    <text evidence="21">The sequence shown here is derived from an EMBL/GenBank/DDBJ whole genome shotgun (WGS) entry which is preliminary data.</text>
</comment>
<dbReference type="PANTHER" id="PTHR37984">
    <property type="entry name" value="PROTEIN CBG26694"/>
    <property type="match status" value="1"/>
</dbReference>
<keyword evidence="8" id="KW-0255">Endonuclease</keyword>
<dbReference type="SUPFAM" id="SSF53098">
    <property type="entry name" value="Ribonuclease H-like"/>
    <property type="match status" value="1"/>
</dbReference>
<dbReference type="InterPro" id="IPR056924">
    <property type="entry name" value="SH3_Tf2-1"/>
</dbReference>
<dbReference type="PROSITE" id="PS50994">
    <property type="entry name" value="INTEGRASE"/>
    <property type="match status" value="1"/>
</dbReference>
<dbReference type="Pfam" id="PF08284">
    <property type="entry name" value="RVP_2"/>
    <property type="match status" value="1"/>
</dbReference>
<evidence type="ECO:0000256" key="5">
    <source>
        <dbReference type="ARBA" id="ARBA00022722"/>
    </source>
</evidence>
<feature type="compositionally biased region" description="Acidic residues" evidence="18">
    <location>
        <begin position="1648"/>
        <end position="1658"/>
    </location>
</feature>
<dbReference type="InterPro" id="IPR043128">
    <property type="entry name" value="Rev_trsase/Diguanyl_cyclase"/>
</dbReference>
<feature type="domain" description="CCHC-type" evidence="19">
    <location>
        <begin position="1703"/>
        <end position="1720"/>
    </location>
</feature>
<dbReference type="InterPro" id="IPR001878">
    <property type="entry name" value="Znf_CCHC"/>
</dbReference>
<evidence type="ECO:0000256" key="16">
    <source>
        <dbReference type="PROSITE-ProRule" id="PRU00047"/>
    </source>
</evidence>
<evidence type="ECO:0000256" key="11">
    <source>
        <dbReference type="ARBA" id="ARBA00022908"/>
    </source>
</evidence>
<feature type="region of interest" description="Disordered" evidence="18">
    <location>
        <begin position="2067"/>
        <end position="2110"/>
    </location>
</feature>
<dbReference type="InterPro" id="IPR036875">
    <property type="entry name" value="Znf_CCHC_sf"/>
</dbReference>
<feature type="compositionally biased region" description="Low complexity" evidence="18">
    <location>
        <begin position="421"/>
        <end position="434"/>
    </location>
</feature>
<evidence type="ECO:0000256" key="1">
    <source>
        <dbReference type="ARBA" id="ARBA00012493"/>
    </source>
</evidence>
<dbReference type="EC" id="2.7.7.49" evidence="1"/>
<keyword evidence="16" id="KW-0863">Zinc-finger</keyword>
<proteinExistence type="predicted"/>
<dbReference type="InterPro" id="IPR000477">
    <property type="entry name" value="RT_dom"/>
</dbReference>
<keyword evidence="13" id="KW-0239">DNA-directed DNA polymerase</keyword>
<keyword evidence="3" id="KW-0808">Transferase</keyword>
<dbReference type="Gene3D" id="3.30.420.10">
    <property type="entry name" value="Ribonuclease H-like superfamily/Ribonuclease H"/>
    <property type="match status" value="1"/>
</dbReference>
<keyword evidence="5" id="KW-0540">Nuclease</keyword>
<evidence type="ECO:0000256" key="18">
    <source>
        <dbReference type="SAM" id="MobiDB-lite"/>
    </source>
</evidence>
<dbReference type="Pfam" id="PF00098">
    <property type="entry name" value="zf-CCHC"/>
    <property type="match status" value="1"/>
</dbReference>
<dbReference type="Gene3D" id="3.30.70.270">
    <property type="match status" value="2"/>
</dbReference>
<feature type="region of interest" description="Disordered" evidence="18">
    <location>
        <begin position="1"/>
        <end position="51"/>
    </location>
</feature>